<dbReference type="InterPro" id="IPR019405">
    <property type="entry name" value="Lactonase_7-beta_prop"/>
</dbReference>
<protein>
    <submittedName>
        <fullName evidence="3">Lactonase family protein</fullName>
    </submittedName>
</protein>
<dbReference type="Gene3D" id="2.130.10.10">
    <property type="entry name" value="YVTN repeat-like/Quinoprotein amine dehydrogenase"/>
    <property type="match status" value="1"/>
</dbReference>
<dbReference type="InterPro" id="IPR015943">
    <property type="entry name" value="WD40/YVTN_repeat-like_dom_sf"/>
</dbReference>
<comment type="similarity">
    <text evidence="1">Belongs to the cycloisomerase 2 family.</text>
</comment>
<dbReference type="AlphaFoldDB" id="A0A7E4VNY4"/>
<keyword evidence="2" id="KW-1185">Reference proteome</keyword>
<dbReference type="GO" id="GO:0017057">
    <property type="term" value="F:6-phosphogluconolactonase activity"/>
    <property type="evidence" value="ECO:0007669"/>
    <property type="project" value="TreeGrafter"/>
</dbReference>
<name>A0A7E4VNY4_PANRE</name>
<organism evidence="2 3">
    <name type="scientific">Panagrellus redivivus</name>
    <name type="common">Microworm</name>
    <dbReference type="NCBI Taxonomy" id="6233"/>
    <lineage>
        <taxon>Eukaryota</taxon>
        <taxon>Metazoa</taxon>
        <taxon>Ecdysozoa</taxon>
        <taxon>Nematoda</taxon>
        <taxon>Chromadorea</taxon>
        <taxon>Rhabditida</taxon>
        <taxon>Tylenchina</taxon>
        <taxon>Panagrolaimomorpha</taxon>
        <taxon>Panagrolaimoidea</taxon>
        <taxon>Panagrolaimidae</taxon>
        <taxon>Panagrellus</taxon>
    </lineage>
</organism>
<accession>A0A7E4VNY4</accession>
<dbReference type="InterPro" id="IPR011048">
    <property type="entry name" value="Haem_d1_sf"/>
</dbReference>
<dbReference type="WBParaSite" id="Pan_g23251.t1">
    <property type="protein sequence ID" value="Pan_g23251.t1"/>
    <property type="gene ID" value="Pan_g23251"/>
</dbReference>
<evidence type="ECO:0000313" key="3">
    <source>
        <dbReference type="WBParaSite" id="Pan_g23251.t1"/>
    </source>
</evidence>
<reference evidence="3" key="2">
    <citation type="submission" date="2020-10" db="UniProtKB">
        <authorList>
            <consortium name="WormBaseParasite"/>
        </authorList>
    </citation>
    <scope>IDENTIFICATION</scope>
</reference>
<dbReference type="PANTHER" id="PTHR30344">
    <property type="entry name" value="6-PHOSPHOGLUCONOLACTONASE-RELATED"/>
    <property type="match status" value="1"/>
</dbReference>
<dbReference type="SUPFAM" id="SSF51004">
    <property type="entry name" value="C-terminal (heme d1) domain of cytochrome cd1-nitrite reductase"/>
    <property type="match status" value="1"/>
</dbReference>
<proteinExistence type="inferred from homology"/>
<evidence type="ECO:0000313" key="2">
    <source>
        <dbReference type="Proteomes" id="UP000492821"/>
    </source>
</evidence>
<dbReference type="PANTHER" id="PTHR30344:SF1">
    <property type="entry name" value="6-PHOSPHOGLUCONOLACTONASE"/>
    <property type="match status" value="1"/>
</dbReference>
<dbReference type="InterPro" id="IPR050282">
    <property type="entry name" value="Cycloisomerase_2"/>
</dbReference>
<dbReference type="Proteomes" id="UP000492821">
    <property type="component" value="Unassembled WGS sequence"/>
</dbReference>
<reference evidence="2" key="1">
    <citation type="journal article" date="2013" name="Genetics">
        <title>The draft genome and transcriptome of Panagrellus redivivus are shaped by the harsh demands of a free-living lifestyle.</title>
        <authorList>
            <person name="Srinivasan J."/>
            <person name="Dillman A.R."/>
            <person name="Macchietto M.G."/>
            <person name="Heikkinen L."/>
            <person name="Lakso M."/>
            <person name="Fracchia K.M."/>
            <person name="Antoshechkin I."/>
            <person name="Mortazavi A."/>
            <person name="Wong G."/>
            <person name="Sternberg P.W."/>
        </authorList>
    </citation>
    <scope>NUCLEOTIDE SEQUENCE [LARGE SCALE GENOMIC DNA]</scope>
    <source>
        <strain evidence="2">MT8872</strain>
    </source>
</reference>
<evidence type="ECO:0000256" key="1">
    <source>
        <dbReference type="ARBA" id="ARBA00005564"/>
    </source>
</evidence>
<dbReference type="Pfam" id="PF10282">
    <property type="entry name" value="Lactonase"/>
    <property type="match status" value="1"/>
</dbReference>
<sequence length="361" mass="39145">MSAFFAIGRYTHPPHTAAPQKDGIHIVRLDLESGKLSTISRFDEAQNVSFFATAPGSDLLFAISELPNSVLNRFRLRWFDARSTETGKMESTPLLDLEARSEFDDAGACYISFTGNTAAIACYDSGVVRLFDTTDKMASKQRIKLLECTDELSERQEAPHAHCAVPWPGNPGVYAVADLGADRIYKITDGVSTPEVVLQVEPGVGPRLLLFHPDRPIAFLVAELSNELLVLDVDGTNALKIRQRVSLIGYPDSTVSDTTSTIQNAAHIALSKDGTRVIASNRGKINDIVIFTLSAENTVEFTGIVPAGGIFPRSFEVVEDKYIIVANQKSASLVVYAVNGPTPVAVSSLTMETPIAFQRLG</sequence>